<keyword evidence="3" id="KW-0378">Hydrolase</keyword>
<dbReference type="SUPFAM" id="SSF52540">
    <property type="entry name" value="P-loop containing nucleoside triphosphate hydrolases"/>
    <property type="match status" value="2"/>
</dbReference>
<keyword evidence="1" id="KW-0547">Nucleotide-binding</keyword>
<keyword evidence="2" id="KW-0067">ATP-binding</keyword>
<comment type="subunit">
    <text evidence="3">Heterotrimer of RecB, RecC and RecD. All subunits contribute to DNA-binding.</text>
</comment>
<dbReference type="EC" id="5.6.2.3" evidence="3"/>
<organism evidence="5 6">
    <name type="scientific">Solilutibacter oculi</name>
    <dbReference type="NCBI Taxonomy" id="2698682"/>
    <lineage>
        <taxon>Bacteria</taxon>
        <taxon>Pseudomonadati</taxon>
        <taxon>Pseudomonadota</taxon>
        <taxon>Gammaproteobacteria</taxon>
        <taxon>Lysobacterales</taxon>
        <taxon>Lysobacteraceae</taxon>
        <taxon>Solilutibacter</taxon>
    </lineage>
</organism>
<keyword evidence="3" id="KW-0413">Isomerase</keyword>
<dbReference type="GO" id="GO:0017116">
    <property type="term" value="F:single-stranded DNA helicase activity"/>
    <property type="evidence" value="ECO:0007669"/>
    <property type="project" value="TreeGrafter"/>
</dbReference>
<dbReference type="KEGG" id="lue:DCD74_05765"/>
<proteinExistence type="inferred from homology"/>
<keyword evidence="3" id="KW-0227">DNA damage</keyword>
<comment type="miscellaneous">
    <text evidence="3">In the RecBCD complex, RecB has a slow 3'-5' helicase, an exonuclease activity and loads RecA onto ssDNA, RecD has a fast 5'-3' helicase activity, while RecC stimulates the ATPase and processivity of the RecB helicase and contributes to recognition of the Chi site.</text>
</comment>
<dbReference type="Pfam" id="PF13538">
    <property type="entry name" value="UvrD_C_2"/>
    <property type="match status" value="1"/>
</dbReference>
<reference evidence="6" key="1">
    <citation type="submission" date="2018-05" db="EMBL/GenBank/DDBJ databases">
        <title>Luteimonas pekinense sp. nov., isolated from human Meibomian gland secretions, Beijing, China.</title>
        <authorList>
            <person name="Wen T."/>
            <person name="Bai H."/>
            <person name="Lv H."/>
        </authorList>
    </citation>
    <scope>NUCLEOTIDE SEQUENCE [LARGE SCALE GENOMIC DNA]</scope>
    <source>
        <strain evidence="6">83-4</strain>
    </source>
</reference>
<evidence type="ECO:0000256" key="1">
    <source>
        <dbReference type="ARBA" id="ARBA00022741"/>
    </source>
</evidence>
<dbReference type="GO" id="GO:0008854">
    <property type="term" value="F:exodeoxyribonuclease V activity"/>
    <property type="evidence" value="ECO:0007669"/>
    <property type="project" value="InterPro"/>
</dbReference>
<dbReference type="InterPro" id="IPR027417">
    <property type="entry name" value="P-loop_NTPase"/>
</dbReference>
<dbReference type="InterPro" id="IPR027785">
    <property type="entry name" value="UvrD-like_helicase_C"/>
</dbReference>
<evidence type="ECO:0000313" key="6">
    <source>
        <dbReference type="Proteomes" id="UP000251842"/>
    </source>
</evidence>
<keyword evidence="3" id="KW-0234">DNA repair</keyword>
<sequence>MKPAGTHFDFSPLSMRAEEDWGPLQSAIVRWVLAHGGDVLLARIAAQASLADMGGDSALQIEDEDNRIALAAMPLVGNAASDRAPFILDGSLFYLRRNFARERAVALMLRDRLVSPDAPTSRIDIGTLFANPGDPALAGQRGALDKVRGQRLFVLAGAPGSGKTTTVLRMLMMLARESFEAQAHWPRIALAAPTGKAAQRLRESLLAGSATDFASDWHESLASVQQHATGAGTLHGLLDIRPERVDARFNAGHPLPADIVVVDEASMLDLALLRRLLDALPADARLLLVGDPDQLDSVGTGSVLQDIVAALADDAPQLQRLTHSFRADRALLPLNEAVRQGDVPAFRDAMQAATPHAVQYRLAGSRALAQHLSTWADALLADIRAHGIDAAIAATDIPRITECLRTLRHRQLLCALREGPFGATGVNAVIEQQLASALQGSDGFGGEGERWYPGRRILVTRNDAASGLHNGDIGLCLDDGKRLRVWFEGGESGPRVFETGALPPHEAAFALTVHKAQGSEYDEVAVLLPPQAEHPLLSRQWFYTAISRARRALQVWGSDAAIARAIQRPARRTSGLRDRIRGET</sequence>
<dbReference type="HAMAP" id="MF_01487">
    <property type="entry name" value="RecD"/>
    <property type="match status" value="1"/>
</dbReference>
<evidence type="ECO:0000313" key="5">
    <source>
        <dbReference type="EMBL" id="AXA84265.1"/>
    </source>
</evidence>
<comment type="caution">
    <text evidence="3">Lacks conserved residue(s) required for the propagation of feature annotation.</text>
</comment>
<keyword evidence="3" id="KW-0238">DNA-binding</keyword>
<evidence type="ECO:0000256" key="2">
    <source>
        <dbReference type="ARBA" id="ARBA00022840"/>
    </source>
</evidence>
<dbReference type="CDD" id="cd18809">
    <property type="entry name" value="SF1_C_RecD"/>
    <property type="match status" value="1"/>
</dbReference>
<dbReference type="GO" id="GO:0005524">
    <property type="term" value="F:ATP binding"/>
    <property type="evidence" value="ECO:0007669"/>
    <property type="project" value="UniProtKB-KW"/>
</dbReference>
<accession>A0A344J5F5</accession>
<evidence type="ECO:0000259" key="4">
    <source>
        <dbReference type="Pfam" id="PF13538"/>
    </source>
</evidence>
<feature type="domain" description="UvrD-like helicase C-terminal" evidence="4">
    <location>
        <begin position="508"/>
        <end position="553"/>
    </location>
</feature>
<dbReference type="AlphaFoldDB" id="A0A344J5F5"/>
<dbReference type="GO" id="GO:0000724">
    <property type="term" value="P:double-strand break repair via homologous recombination"/>
    <property type="evidence" value="ECO:0007669"/>
    <property type="project" value="UniProtKB-UniRule"/>
</dbReference>
<keyword evidence="6" id="KW-1185">Reference proteome</keyword>
<gene>
    <name evidence="3 5" type="primary">recD</name>
    <name evidence="5" type="ORF">DCD74_05765</name>
</gene>
<dbReference type="InterPro" id="IPR050534">
    <property type="entry name" value="Coronavir_polyprotein_1ab"/>
</dbReference>
<dbReference type="Proteomes" id="UP000251842">
    <property type="component" value="Chromosome"/>
</dbReference>
<keyword evidence="3" id="KW-0269">Exonuclease</keyword>
<dbReference type="PANTHER" id="PTHR43788">
    <property type="entry name" value="DNA2/NAM7 HELICASE FAMILY MEMBER"/>
    <property type="match status" value="1"/>
</dbReference>
<keyword evidence="3" id="KW-0540">Nuclease</keyword>
<dbReference type="Gene3D" id="3.40.50.300">
    <property type="entry name" value="P-loop containing nucleotide triphosphate hydrolases"/>
    <property type="match status" value="3"/>
</dbReference>
<dbReference type="CDD" id="cd17933">
    <property type="entry name" value="DEXSc_RecD-like"/>
    <property type="match status" value="1"/>
</dbReference>
<dbReference type="GO" id="GO:0043139">
    <property type="term" value="F:5'-3' DNA helicase activity"/>
    <property type="evidence" value="ECO:0007669"/>
    <property type="project" value="UniProtKB-UniRule"/>
</dbReference>
<comment type="catalytic activity">
    <reaction evidence="3">
        <text>ATP + H2O = ADP + phosphate + H(+)</text>
        <dbReference type="Rhea" id="RHEA:13065"/>
        <dbReference type="ChEBI" id="CHEBI:15377"/>
        <dbReference type="ChEBI" id="CHEBI:15378"/>
        <dbReference type="ChEBI" id="CHEBI:30616"/>
        <dbReference type="ChEBI" id="CHEBI:43474"/>
        <dbReference type="ChEBI" id="CHEBI:456216"/>
        <dbReference type="EC" id="5.6.2.3"/>
    </reaction>
</comment>
<comment type="function">
    <text evidence="3">A helicase/nuclease that prepares dsDNA breaks (DSB) for recombinational DNA repair. Binds to DSBs and unwinds DNA via a highly rapid and processive ATP-dependent bidirectional helicase activity. Unwinds dsDNA until it encounters a Chi (crossover hotspot instigator) sequence from the 3' direction. Cuts ssDNA a few nucleotides 3' to the Chi site. The properties and activities of the enzyme are changed at Chi. The Chi-altered holoenzyme produces a long 3'-ssDNA overhang and facilitates RecA-binding to the ssDNA for homologous DNA recombination and repair. Holoenzyme degrades any linearized DNA that is unable to undergo homologous recombination. In the holoenzyme this subunit has ssDNA-dependent ATPase and 5'-3' helicase activity. When added to pre-assembled RecBC greatly stimulates nuclease activity and augments holoenzyme processivity. Negatively regulates the RecA-loading ability of RecBCD.</text>
</comment>
<dbReference type="GO" id="GO:0009338">
    <property type="term" value="C:exodeoxyribonuclease V complex"/>
    <property type="evidence" value="ECO:0007669"/>
    <property type="project" value="InterPro"/>
</dbReference>
<dbReference type="InterPro" id="IPR006344">
    <property type="entry name" value="RecD"/>
</dbReference>
<dbReference type="Pfam" id="PF13245">
    <property type="entry name" value="AAA_19"/>
    <property type="match status" value="1"/>
</dbReference>
<keyword evidence="3" id="KW-0347">Helicase</keyword>
<evidence type="ECO:0000256" key="3">
    <source>
        <dbReference type="HAMAP-Rule" id="MF_01487"/>
    </source>
</evidence>
<dbReference type="RefSeq" id="WP_112926478.1">
    <property type="nucleotide sequence ID" value="NZ_CP029556.1"/>
</dbReference>
<comment type="similarity">
    <text evidence="3">Belongs to the RecD family.</text>
</comment>
<protein>
    <recommendedName>
        <fullName evidence="3">RecBCD enzyme subunit RecD</fullName>
        <ecNumber evidence="3">5.6.2.3</ecNumber>
    </recommendedName>
    <alternativeName>
        <fullName evidence="3">DNA 5'-3' helicase subunit RecD</fullName>
    </alternativeName>
    <alternativeName>
        <fullName evidence="3">Exonuclease V subunit RecD</fullName>
        <shortName evidence="3">ExoV subunit RecD</shortName>
    </alternativeName>
    <alternativeName>
        <fullName evidence="3">Helicase/nuclease RecBCD subunit RecD</fullName>
    </alternativeName>
</protein>
<dbReference type="NCBIfam" id="TIGR01447">
    <property type="entry name" value="recD"/>
    <property type="match status" value="1"/>
</dbReference>
<dbReference type="OrthoDB" id="9803432at2"/>
<dbReference type="GO" id="GO:0003677">
    <property type="term" value="F:DNA binding"/>
    <property type="evidence" value="ECO:0007669"/>
    <property type="project" value="UniProtKB-UniRule"/>
</dbReference>
<dbReference type="GO" id="GO:0016887">
    <property type="term" value="F:ATP hydrolysis activity"/>
    <property type="evidence" value="ECO:0007669"/>
    <property type="project" value="RHEA"/>
</dbReference>
<dbReference type="EMBL" id="CP029556">
    <property type="protein sequence ID" value="AXA84265.1"/>
    <property type="molecule type" value="Genomic_DNA"/>
</dbReference>
<dbReference type="PANTHER" id="PTHR43788:SF6">
    <property type="entry name" value="DNA HELICASE B"/>
    <property type="match status" value="1"/>
</dbReference>
<name>A0A344J5F5_9GAMM</name>